<sequence>MAIKNSRILIQQAALCVCFATLALASPQFQFPGSNNGNNGGNNNGGTGSGSGSGTGGTGAGSGNGNGNGSGNGNGNGNGFGGNGQGFGNNGQNGFNNFLGFDVNRAMYLRMVHGWVASVAFVILFPLGSIFIRVIPGRFSFLAHVATQIIASILYIVGAGIGFWMLANIRFPFNGGSLLTDPNINYHPIIGIVVFVGVLAQPGLGFMHHAQYKKLGRRQIWSHLHLWNGRLMIALGIVNGGLGLLVARASDQARTAYAAVAGVMSVLWILASIFGECKKAIEVRRQSRAARKEAKRNERLAAKNLSRPSSQGGATV</sequence>
<feature type="transmembrane region" description="Helical" evidence="8">
    <location>
        <begin position="112"/>
        <end position="134"/>
    </location>
</feature>
<proteinExistence type="predicted"/>
<keyword evidence="6 8" id="KW-0472">Membrane</keyword>
<evidence type="ECO:0000256" key="7">
    <source>
        <dbReference type="SAM" id="MobiDB-lite"/>
    </source>
</evidence>
<dbReference type="SMART" id="SM00665">
    <property type="entry name" value="B561"/>
    <property type="match status" value="1"/>
</dbReference>
<dbReference type="Gene3D" id="1.20.120.1770">
    <property type="match status" value="1"/>
</dbReference>
<feature type="region of interest" description="Disordered" evidence="7">
    <location>
        <begin position="292"/>
        <end position="316"/>
    </location>
</feature>
<evidence type="ECO:0000313" key="11">
    <source>
        <dbReference type="Proteomes" id="UP000515153"/>
    </source>
</evidence>
<feature type="transmembrane region" description="Helical" evidence="8">
    <location>
        <begin position="186"/>
        <end position="210"/>
    </location>
</feature>
<name>A0A6P8AQR1_PYRGI</name>
<feature type="transmembrane region" description="Helical" evidence="8">
    <location>
        <begin position="141"/>
        <end position="166"/>
    </location>
</feature>
<evidence type="ECO:0000313" key="12">
    <source>
        <dbReference type="RefSeq" id="XP_030977243.1"/>
    </source>
</evidence>
<keyword evidence="5 8" id="KW-1133">Transmembrane helix</keyword>
<feature type="domain" description="Cytochrome b561" evidence="10">
    <location>
        <begin position="112"/>
        <end position="244"/>
    </location>
</feature>
<dbReference type="GO" id="GO:0016020">
    <property type="term" value="C:membrane"/>
    <property type="evidence" value="ECO:0007669"/>
    <property type="project" value="UniProtKB-SubCell"/>
</dbReference>
<dbReference type="PANTHER" id="PTHR47797">
    <property type="entry name" value="DEHYDROGENASE, PUTATIVE (AFU_ORTHOLOGUE AFUA_8G05805)-RELATED"/>
    <property type="match status" value="1"/>
</dbReference>
<dbReference type="RefSeq" id="XP_030977243.1">
    <property type="nucleotide sequence ID" value="XM_031132077.1"/>
</dbReference>
<keyword evidence="9" id="KW-0732">Signal</keyword>
<protein>
    <recommendedName>
        <fullName evidence="10">Cytochrome b561 domain-containing protein</fullName>
    </recommendedName>
</protein>
<feature type="chain" id="PRO_5027849121" description="Cytochrome b561 domain-containing protein" evidence="9">
    <location>
        <begin position="26"/>
        <end position="316"/>
    </location>
</feature>
<evidence type="ECO:0000256" key="6">
    <source>
        <dbReference type="ARBA" id="ARBA00023136"/>
    </source>
</evidence>
<gene>
    <name evidence="12" type="ORF">PgNI_12122</name>
</gene>
<reference evidence="12" key="3">
    <citation type="submission" date="2025-08" db="UniProtKB">
        <authorList>
            <consortium name="RefSeq"/>
        </authorList>
    </citation>
    <scope>IDENTIFICATION</scope>
    <source>
        <strain evidence="12">NI907</strain>
    </source>
</reference>
<feature type="transmembrane region" description="Helical" evidence="8">
    <location>
        <begin position="256"/>
        <end position="275"/>
    </location>
</feature>
<feature type="compositionally biased region" description="Polar residues" evidence="7">
    <location>
        <begin position="306"/>
        <end position="316"/>
    </location>
</feature>
<keyword evidence="2" id="KW-0813">Transport</keyword>
<feature type="compositionally biased region" description="Gly residues" evidence="7">
    <location>
        <begin position="38"/>
        <end position="83"/>
    </location>
</feature>
<evidence type="ECO:0000256" key="8">
    <source>
        <dbReference type="SAM" id="Phobius"/>
    </source>
</evidence>
<dbReference type="Proteomes" id="UP000515153">
    <property type="component" value="Unplaced"/>
</dbReference>
<evidence type="ECO:0000256" key="1">
    <source>
        <dbReference type="ARBA" id="ARBA00004370"/>
    </source>
</evidence>
<dbReference type="KEGG" id="pgri:PgNI_12122"/>
<feature type="region of interest" description="Disordered" evidence="7">
    <location>
        <begin position="35"/>
        <end position="83"/>
    </location>
</feature>
<evidence type="ECO:0000256" key="2">
    <source>
        <dbReference type="ARBA" id="ARBA00022448"/>
    </source>
</evidence>
<feature type="compositionally biased region" description="Basic and acidic residues" evidence="7">
    <location>
        <begin position="292"/>
        <end position="301"/>
    </location>
</feature>
<keyword evidence="4" id="KW-0249">Electron transport</keyword>
<dbReference type="InterPro" id="IPR006593">
    <property type="entry name" value="Cyt_b561/ferric_Rdtase_TM"/>
</dbReference>
<reference evidence="12" key="2">
    <citation type="submission" date="2019-10" db="EMBL/GenBank/DDBJ databases">
        <authorList>
            <consortium name="NCBI Genome Project"/>
        </authorList>
    </citation>
    <scope>NUCLEOTIDE SEQUENCE</scope>
    <source>
        <strain evidence="12">NI907</strain>
    </source>
</reference>
<dbReference type="PANTHER" id="PTHR47797:SF1">
    <property type="entry name" value="CYTOCHROME B561 DOMAIN-CONTAINING PROTEIN-RELATED"/>
    <property type="match status" value="1"/>
</dbReference>
<evidence type="ECO:0000256" key="4">
    <source>
        <dbReference type="ARBA" id="ARBA00022982"/>
    </source>
</evidence>
<accession>A0A6P8AQR1</accession>
<dbReference type="AlphaFoldDB" id="A0A6P8AQR1"/>
<keyword evidence="11" id="KW-1185">Reference proteome</keyword>
<feature type="transmembrane region" description="Helical" evidence="8">
    <location>
        <begin position="231"/>
        <end position="250"/>
    </location>
</feature>
<evidence type="ECO:0000256" key="5">
    <source>
        <dbReference type="ARBA" id="ARBA00022989"/>
    </source>
</evidence>
<keyword evidence="3 8" id="KW-0812">Transmembrane</keyword>
<comment type="subcellular location">
    <subcellularLocation>
        <location evidence="1">Membrane</location>
    </subcellularLocation>
</comment>
<dbReference type="GeneID" id="41966982"/>
<reference evidence="12" key="1">
    <citation type="journal article" date="2019" name="Mol. Biol. Evol.">
        <title>Blast fungal genomes show frequent chromosomal changes, gene gains and losses, and effector gene turnover.</title>
        <authorList>
            <person name="Gomez Luciano L.B."/>
            <person name="Jason Tsai I."/>
            <person name="Chuma I."/>
            <person name="Tosa Y."/>
            <person name="Chen Y.H."/>
            <person name="Li J.Y."/>
            <person name="Li M.Y."/>
            <person name="Jade Lu M.Y."/>
            <person name="Nakayashiki H."/>
            <person name="Li W.H."/>
        </authorList>
    </citation>
    <scope>NUCLEOTIDE SEQUENCE</scope>
    <source>
        <strain evidence="12">NI907</strain>
    </source>
</reference>
<evidence type="ECO:0000256" key="9">
    <source>
        <dbReference type="SAM" id="SignalP"/>
    </source>
</evidence>
<evidence type="ECO:0000259" key="10">
    <source>
        <dbReference type="SMART" id="SM00665"/>
    </source>
</evidence>
<evidence type="ECO:0000256" key="3">
    <source>
        <dbReference type="ARBA" id="ARBA00022692"/>
    </source>
</evidence>
<feature type="signal peptide" evidence="9">
    <location>
        <begin position="1"/>
        <end position="25"/>
    </location>
</feature>
<organism evidence="11 12">
    <name type="scientific">Pyricularia grisea</name>
    <name type="common">Crabgrass-specific blast fungus</name>
    <name type="synonym">Magnaporthe grisea</name>
    <dbReference type="NCBI Taxonomy" id="148305"/>
    <lineage>
        <taxon>Eukaryota</taxon>
        <taxon>Fungi</taxon>
        <taxon>Dikarya</taxon>
        <taxon>Ascomycota</taxon>
        <taxon>Pezizomycotina</taxon>
        <taxon>Sordariomycetes</taxon>
        <taxon>Sordariomycetidae</taxon>
        <taxon>Magnaporthales</taxon>
        <taxon>Pyriculariaceae</taxon>
        <taxon>Pyricularia</taxon>
    </lineage>
</organism>
<dbReference type="CDD" id="cd08760">
    <property type="entry name" value="Cyt_b561_FRRS1_like"/>
    <property type="match status" value="1"/>
</dbReference>